<dbReference type="InterPro" id="IPR014710">
    <property type="entry name" value="RmlC-like_jellyroll"/>
</dbReference>
<dbReference type="SUPFAM" id="SSF51206">
    <property type="entry name" value="cAMP-binding domain-like"/>
    <property type="match status" value="1"/>
</dbReference>
<dbReference type="PROSITE" id="PS51063">
    <property type="entry name" value="HTH_CRP_2"/>
    <property type="match status" value="1"/>
</dbReference>
<dbReference type="CDD" id="cd00092">
    <property type="entry name" value="HTH_CRP"/>
    <property type="match status" value="1"/>
</dbReference>
<dbReference type="GO" id="GO:0005829">
    <property type="term" value="C:cytosol"/>
    <property type="evidence" value="ECO:0007669"/>
    <property type="project" value="TreeGrafter"/>
</dbReference>
<keyword evidence="2" id="KW-0238">DNA-binding</keyword>
<dbReference type="InterPro" id="IPR018490">
    <property type="entry name" value="cNMP-bd_dom_sf"/>
</dbReference>
<dbReference type="PROSITE" id="PS50042">
    <property type="entry name" value="CNMP_BINDING_3"/>
    <property type="match status" value="1"/>
</dbReference>
<dbReference type="EMBL" id="RRCT01000004">
    <property type="protein sequence ID" value="RQW75483.1"/>
    <property type="molecule type" value="Genomic_DNA"/>
</dbReference>
<name>A0A3N9UH51_9BACI</name>
<dbReference type="InterPro" id="IPR012318">
    <property type="entry name" value="HTH_CRP"/>
</dbReference>
<keyword evidence="4" id="KW-0804">Transcription</keyword>
<evidence type="ECO:0000313" key="8">
    <source>
        <dbReference type="Proteomes" id="UP000274033"/>
    </source>
</evidence>
<dbReference type="SMART" id="SM00100">
    <property type="entry name" value="cNMP"/>
    <property type="match status" value="1"/>
</dbReference>
<dbReference type="PANTHER" id="PTHR24567">
    <property type="entry name" value="CRP FAMILY TRANSCRIPTIONAL REGULATORY PROTEIN"/>
    <property type="match status" value="1"/>
</dbReference>
<dbReference type="SMART" id="SM00419">
    <property type="entry name" value="HTH_CRP"/>
    <property type="match status" value="1"/>
</dbReference>
<evidence type="ECO:0000256" key="3">
    <source>
        <dbReference type="ARBA" id="ARBA00023159"/>
    </source>
</evidence>
<keyword evidence="8" id="KW-1185">Reference proteome</keyword>
<dbReference type="Gene3D" id="2.60.120.10">
    <property type="entry name" value="Jelly Rolls"/>
    <property type="match status" value="1"/>
</dbReference>
<reference evidence="7 8" key="1">
    <citation type="journal article" date="2013" name="J. Microbiol.">
        <title>Lysinibacillus chungkukjangi sp. nov., isolated from Chungkukjang, Korean fermented soybean food.</title>
        <authorList>
            <person name="Kim S.J."/>
            <person name="Jang Y.H."/>
            <person name="Hamada M."/>
            <person name="Ahn J.H."/>
            <person name="Weon H.Y."/>
            <person name="Suzuki K."/>
            <person name="Whang K.S."/>
            <person name="Kwon S.W."/>
        </authorList>
    </citation>
    <scope>NUCLEOTIDE SEQUENCE [LARGE SCALE GENOMIC DNA]</scope>
    <source>
        <strain evidence="7 8">MCCC 1A12701</strain>
    </source>
</reference>
<dbReference type="CDD" id="cd00038">
    <property type="entry name" value="CAP_ED"/>
    <property type="match status" value="1"/>
</dbReference>
<evidence type="ECO:0000256" key="2">
    <source>
        <dbReference type="ARBA" id="ARBA00023125"/>
    </source>
</evidence>
<feature type="domain" description="HTH crp-type" evidence="6">
    <location>
        <begin position="137"/>
        <end position="211"/>
    </location>
</feature>
<dbReference type="GO" id="GO:0003700">
    <property type="term" value="F:DNA-binding transcription factor activity"/>
    <property type="evidence" value="ECO:0007669"/>
    <property type="project" value="TreeGrafter"/>
</dbReference>
<organism evidence="7 8">
    <name type="scientific">Lysinibacillus composti</name>
    <dbReference type="NCBI Taxonomy" id="720633"/>
    <lineage>
        <taxon>Bacteria</taxon>
        <taxon>Bacillati</taxon>
        <taxon>Bacillota</taxon>
        <taxon>Bacilli</taxon>
        <taxon>Bacillales</taxon>
        <taxon>Bacillaceae</taxon>
        <taxon>Lysinibacillus</taxon>
    </lineage>
</organism>
<dbReference type="Pfam" id="PF00027">
    <property type="entry name" value="cNMP_binding"/>
    <property type="match status" value="1"/>
</dbReference>
<dbReference type="GO" id="GO:0003677">
    <property type="term" value="F:DNA binding"/>
    <property type="evidence" value="ECO:0007669"/>
    <property type="project" value="UniProtKB-KW"/>
</dbReference>
<protein>
    <submittedName>
        <fullName evidence="7">Crp/Fnr family transcriptional regulator</fullName>
    </submittedName>
</protein>
<evidence type="ECO:0000256" key="1">
    <source>
        <dbReference type="ARBA" id="ARBA00023015"/>
    </source>
</evidence>
<comment type="caution">
    <text evidence="7">The sequence shown here is derived from an EMBL/GenBank/DDBJ whole genome shotgun (WGS) entry which is preliminary data.</text>
</comment>
<dbReference type="InterPro" id="IPR036388">
    <property type="entry name" value="WH-like_DNA-bd_sf"/>
</dbReference>
<dbReference type="InterPro" id="IPR036390">
    <property type="entry name" value="WH_DNA-bd_sf"/>
</dbReference>
<feature type="domain" description="Cyclic nucleotide-binding" evidence="5">
    <location>
        <begin position="1"/>
        <end position="106"/>
    </location>
</feature>
<dbReference type="AlphaFoldDB" id="A0A3N9UH51"/>
<sequence>MDNRPTNFYQLFKNHGLLMKVEKNHHIYHEGKKANDLYFIQCGIVQISKETENGKELTVRVCSKDSLIGETDLFHQFNKQNHTTSAKALSYTEVLTISKQSIEMFLTEQPALMIEYLKFLQNDNLKKQSQLRDLLMNGKKGAIISTLIRLANTFGEEVEANKININYHVTNTEIANLSATTREAVNRLLNELKTQEIISLDKGSITINDFQFLKDEICCEDCPISVCRID</sequence>
<evidence type="ECO:0000313" key="7">
    <source>
        <dbReference type="EMBL" id="RQW75483.1"/>
    </source>
</evidence>
<evidence type="ECO:0000259" key="5">
    <source>
        <dbReference type="PROSITE" id="PS50042"/>
    </source>
</evidence>
<dbReference type="Proteomes" id="UP000274033">
    <property type="component" value="Unassembled WGS sequence"/>
</dbReference>
<evidence type="ECO:0000259" key="6">
    <source>
        <dbReference type="PROSITE" id="PS51063"/>
    </source>
</evidence>
<keyword evidence="3" id="KW-0010">Activator</keyword>
<dbReference type="PANTHER" id="PTHR24567:SF74">
    <property type="entry name" value="HTH-TYPE TRANSCRIPTIONAL REGULATOR ARCR"/>
    <property type="match status" value="1"/>
</dbReference>
<dbReference type="SUPFAM" id="SSF46785">
    <property type="entry name" value="Winged helix' DNA-binding domain"/>
    <property type="match status" value="1"/>
</dbReference>
<dbReference type="InterPro" id="IPR050397">
    <property type="entry name" value="Env_Response_Regulators"/>
</dbReference>
<dbReference type="Pfam" id="PF13545">
    <property type="entry name" value="HTH_Crp_2"/>
    <property type="match status" value="1"/>
</dbReference>
<gene>
    <name evidence="7" type="ORF">EBB45_06460</name>
</gene>
<keyword evidence="1" id="KW-0805">Transcription regulation</keyword>
<evidence type="ECO:0000256" key="4">
    <source>
        <dbReference type="ARBA" id="ARBA00023163"/>
    </source>
</evidence>
<dbReference type="Gene3D" id="1.10.10.10">
    <property type="entry name" value="Winged helix-like DNA-binding domain superfamily/Winged helix DNA-binding domain"/>
    <property type="match status" value="1"/>
</dbReference>
<dbReference type="OrthoDB" id="9810708at2"/>
<dbReference type="InterPro" id="IPR000595">
    <property type="entry name" value="cNMP-bd_dom"/>
</dbReference>
<proteinExistence type="predicted"/>
<accession>A0A3N9UH51</accession>